<dbReference type="InterPro" id="IPR017453">
    <property type="entry name" value="GCV_H_sub"/>
</dbReference>
<organism evidence="6 7">
    <name type="scientific">Alkalibacterium kapii</name>
    <dbReference type="NCBI Taxonomy" id="426704"/>
    <lineage>
        <taxon>Bacteria</taxon>
        <taxon>Bacillati</taxon>
        <taxon>Bacillota</taxon>
        <taxon>Bacilli</taxon>
        <taxon>Lactobacillales</taxon>
        <taxon>Carnobacteriaceae</taxon>
        <taxon>Alkalibacterium</taxon>
    </lineage>
</organism>
<name>A0A511ASZ0_9LACT</name>
<evidence type="ECO:0000313" key="6">
    <source>
        <dbReference type="EMBL" id="GEK91318.1"/>
    </source>
</evidence>
<accession>A0A511ASZ0</accession>
<evidence type="ECO:0000256" key="4">
    <source>
        <dbReference type="PIRSR" id="PIRSR617453-50"/>
    </source>
</evidence>
<dbReference type="InterPro" id="IPR000089">
    <property type="entry name" value="Biotin_lipoyl"/>
</dbReference>
<dbReference type="NCBIfam" id="TIGR00527">
    <property type="entry name" value="gcvH"/>
    <property type="match status" value="1"/>
</dbReference>
<sequence length="128" mass="14508">MTHTAKLFYTKEHEWIELINEDYVRIGITAYAVEQLGDIVFVELPELNTDLSEEDEFATVESVKSTSEIFAPVGGTVSKVNSSLEDEPEKMNESPYGEGWLIELQSNQAVDTSHLLDEKAYQDYLETL</sequence>
<dbReference type="InterPro" id="IPR003016">
    <property type="entry name" value="2-oxoA_DH_lipoyl-BS"/>
</dbReference>
<proteinExistence type="inferred from homology"/>
<dbReference type="PANTHER" id="PTHR11715">
    <property type="entry name" value="GLYCINE CLEAVAGE SYSTEM H PROTEIN"/>
    <property type="match status" value="1"/>
</dbReference>
<dbReference type="PROSITE" id="PS50968">
    <property type="entry name" value="BIOTINYL_LIPOYL"/>
    <property type="match status" value="1"/>
</dbReference>
<evidence type="ECO:0000259" key="5">
    <source>
        <dbReference type="PROSITE" id="PS50968"/>
    </source>
</evidence>
<keyword evidence="7" id="KW-1185">Reference proteome</keyword>
<reference evidence="6 7" key="1">
    <citation type="submission" date="2019-07" db="EMBL/GenBank/DDBJ databases">
        <title>Whole genome shotgun sequence of Alkalibacterium kapii NBRC 103247.</title>
        <authorList>
            <person name="Hosoyama A."/>
            <person name="Uohara A."/>
            <person name="Ohji S."/>
            <person name="Ichikawa N."/>
        </authorList>
    </citation>
    <scope>NUCLEOTIDE SEQUENCE [LARGE SCALE GENOMIC DNA]</scope>
    <source>
        <strain evidence="6 7">NBRC 103247</strain>
    </source>
</reference>
<dbReference type="GO" id="GO:0005829">
    <property type="term" value="C:cytosol"/>
    <property type="evidence" value="ECO:0007669"/>
    <property type="project" value="TreeGrafter"/>
</dbReference>
<keyword evidence="2 3" id="KW-0450">Lipoyl</keyword>
<dbReference type="HAMAP" id="MF_00272">
    <property type="entry name" value="GcvH"/>
    <property type="match status" value="1"/>
</dbReference>
<gene>
    <name evidence="3 6" type="primary">gcvH</name>
    <name evidence="6" type="ORF">AKA01nite_09400</name>
</gene>
<comment type="caution">
    <text evidence="6">The sequence shown here is derived from an EMBL/GenBank/DDBJ whole genome shotgun (WGS) entry which is preliminary data.</text>
</comment>
<dbReference type="GO" id="GO:0019464">
    <property type="term" value="P:glycine decarboxylation via glycine cleavage system"/>
    <property type="evidence" value="ECO:0007669"/>
    <property type="project" value="UniProtKB-UniRule"/>
</dbReference>
<dbReference type="SUPFAM" id="SSF51230">
    <property type="entry name" value="Single hybrid motif"/>
    <property type="match status" value="1"/>
</dbReference>
<comment type="cofactor">
    <cofactor evidence="3">
        <name>(R)-lipoate</name>
        <dbReference type="ChEBI" id="CHEBI:83088"/>
    </cofactor>
    <text evidence="3">Binds 1 lipoyl cofactor covalently.</text>
</comment>
<dbReference type="RefSeq" id="WP_146924151.1">
    <property type="nucleotide sequence ID" value="NZ_BJUY01000009.1"/>
</dbReference>
<evidence type="ECO:0000313" key="7">
    <source>
        <dbReference type="Proteomes" id="UP000321662"/>
    </source>
</evidence>
<dbReference type="AlphaFoldDB" id="A0A511ASZ0"/>
<dbReference type="EMBL" id="BJUY01000009">
    <property type="protein sequence ID" value="GEK91318.1"/>
    <property type="molecule type" value="Genomic_DNA"/>
</dbReference>
<feature type="modified residue" description="N6-lipoyllysine" evidence="3 4">
    <location>
        <position position="64"/>
    </location>
</feature>
<feature type="domain" description="Lipoyl-binding" evidence="5">
    <location>
        <begin position="23"/>
        <end position="105"/>
    </location>
</feature>
<dbReference type="Proteomes" id="UP000321662">
    <property type="component" value="Unassembled WGS sequence"/>
</dbReference>
<dbReference type="OrthoDB" id="9796712at2"/>
<comment type="subunit">
    <text evidence="3">The glycine cleavage system is composed of four proteins: P, T, L and H.</text>
</comment>
<dbReference type="GO" id="GO:0005960">
    <property type="term" value="C:glycine cleavage complex"/>
    <property type="evidence" value="ECO:0007669"/>
    <property type="project" value="InterPro"/>
</dbReference>
<dbReference type="InterPro" id="IPR033753">
    <property type="entry name" value="GCV_H/Fam206"/>
</dbReference>
<evidence type="ECO:0000256" key="2">
    <source>
        <dbReference type="ARBA" id="ARBA00022823"/>
    </source>
</evidence>
<protein>
    <recommendedName>
        <fullName evidence="3">Glycine cleavage system H protein</fullName>
    </recommendedName>
</protein>
<evidence type="ECO:0000256" key="1">
    <source>
        <dbReference type="ARBA" id="ARBA00009249"/>
    </source>
</evidence>
<comment type="function">
    <text evidence="3">The glycine cleavage system catalyzes the degradation of glycine. The H protein shuttles the methylamine group of glycine from the P protein to the T protein.</text>
</comment>
<dbReference type="GO" id="GO:0009249">
    <property type="term" value="P:protein lipoylation"/>
    <property type="evidence" value="ECO:0007669"/>
    <property type="project" value="TreeGrafter"/>
</dbReference>
<evidence type="ECO:0000256" key="3">
    <source>
        <dbReference type="HAMAP-Rule" id="MF_00272"/>
    </source>
</evidence>
<dbReference type="PANTHER" id="PTHR11715:SF3">
    <property type="entry name" value="GLYCINE CLEAVAGE SYSTEM H PROTEIN-RELATED"/>
    <property type="match status" value="1"/>
</dbReference>
<dbReference type="CDD" id="cd06848">
    <property type="entry name" value="GCS_H"/>
    <property type="match status" value="1"/>
</dbReference>
<comment type="similarity">
    <text evidence="1 3">Belongs to the GcvH family.</text>
</comment>
<dbReference type="PROSITE" id="PS00189">
    <property type="entry name" value="LIPOYL"/>
    <property type="match status" value="1"/>
</dbReference>
<dbReference type="Gene3D" id="2.40.50.100">
    <property type="match status" value="1"/>
</dbReference>
<dbReference type="Pfam" id="PF01597">
    <property type="entry name" value="GCV_H"/>
    <property type="match status" value="1"/>
</dbReference>
<dbReference type="InterPro" id="IPR002930">
    <property type="entry name" value="GCV_H"/>
</dbReference>
<dbReference type="InterPro" id="IPR011053">
    <property type="entry name" value="Single_hybrid_motif"/>
</dbReference>
<dbReference type="NCBIfam" id="NF002270">
    <property type="entry name" value="PRK01202.1"/>
    <property type="match status" value="1"/>
</dbReference>